<dbReference type="EMBL" id="JARKNE010000011">
    <property type="protein sequence ID" value="KAK5785021.1"/>
    <property type="molecule type" value="Genomic_DNA"/>
</dbReference>
<reference evidence="2 3" key="1">
    <citation type="submission" date="2023-03" db="EMBL/GenBank/DDBJ databases">
        <title>WGS of Gossypium arboreum.</title>
        <authorList>
            <person name="Yu D."/>
        </authorList>
    </citation>
    <scope>NUCLEOTIDE SEQUENCE [LARGE SCALE GENOMIC DNA]</scope>
    <source>
        <tissue evidence="2">Leaf</tissue>
    </source>
</reference>
<protein>
    <submittedName>
        <fullName evidence="2">Uncharacterized protein</fullName>
    </submittedName>
</protein>
<sequence length="72" mass="8259">MQFFGQADNEEWEEEEENKDKEEEEEELTHNKDFDDMFRMEQPFIGGFKICTPGCTNLTNSTGASATTPDTS</sequence>
<evidence type="ECO:0000313" key="3">
    <source>
        <dbReference type="Proteomes" id="UP001358586"/>
    </source>
</evidence>
<accession>A0ABR0N381</accession>
<proteinExistence type="predicted"/>
<keyword evidence="3" id="KW-1185">Reference proteome</keyword>
<gene>
    <name evidence="2" type="ORF">PVK06_039563</name>
</gene>
<comment type="caution">
    <text evidence="2">The sequence shown here is derived from an EMBL/GenBank/DDBJ whole genome shotgun (WGS) entry which is preliminary data.</text>
</comment>
<organism evidence="2 3">
    <name type="scientific">Gossypium arboreum</name>
    <name type="common">Tree cotton</name>
    <name type="synonym">Gossypium nanking</name>
    <dbReference type="NCBI Taxonomy" id="29729"/>
    <lineage>
        <taxon>Eukaryota</taxon>
        <taxon>Viridiplantae</taxon>
        <taxon>Streptophyta</taxon>
        <taxon>Embryophyta</taxon>
        <taxon>Tracheophyta</taxon>
        <taxon>Spermatophyta</taxon>
        <taxon>Magnoliopsida</taxon>
        <taxon>eudicotyledons</taxon>
        <taxon>Gunneridae</taxon>
        <taxon>Pentapetalae</taxon>
        <taxon>rosids</taxon>
        <taxon>malvids</taxon>
        <taxon>Malvales</taxon>
        <taxon>Malvaceae</taxon>
        <taxon>Malvoideae</taxon>
        <taxon>Gossypium</taxon>
    </lineage>
</organism>
<dbReference type="Proteomes" id="UP001358586">
    <property type="component" value="Chromosome 11"/>
</dbReference>
<evidence type="ECO:0000313" key="2">
    <source>
        <dbReference type="EMBL" id="KAK5785021.1"/>
    </source>
</evidence>
<feature type="region of interest" description="Disordered" evidence="1">
    <location>
        <begin position="1"/>
        <end position="36"/>
    </location>
</feature>
<name>A0ABR0N381_GOSAR</name>
<evidence type="ECO:0000256" key="1">
    <source>
        <dbReference type="SAM" id="MobiDB-lite"/>
    </source>
</evidence>
<feature type="compositionally biased region" description="Acidic residues" evidence="1">
    <location>
        <begin position="8"/>
        <end position="27"/>
    </location>
</feature>